<protein>
    <submittedName>
        <fullName evidence="1">Uncharacterized protein</fullName>
    </submittedName>
</protein>
<sequence>MVNFIGGSTPIYAPASARPDLGGGRIIRETKRERAEEHEEATQADEGTAKGDNYLSALVKLIPSEMIYASS</sequence>
<proteinExistence type="predicted"/>
<evidence type="ECO:0000313" key="2">
    <source>
        <dbReference type="Proteomes" id="UP000199184"/>
    </source>
</evidence>
<gene>
    <name evidence="1" type="ORF">GA0061098_10536</name>
</gene>
<dbReference type="Proteomes" id="UP000199184">
    <property type="component" value="Unassembled WGS sequence"/>
</dbReference>
<reference evidence="2" key="1">
    <citation type="submission" date="2016-08" db="EMBL/GenBank/DDBJ databases">
        <authorList>
            <person name="Varghese N."/>
            <person name="Submissions Spin"/>
        </authorList>
    </citation>
    <scope>NUCLEOTIDE SEQUENCE [LARGE SCALE GENOMIC DNA]</scope>
    <source>
        <strain evidence="2">ERR11</strain>
    </source>
</reference>
<organism evidence="1 2">
    <name type="scientific">Bradyrhizobium shewense</name>
    <dbReference type="NCBI Taxonomy" id="1761772"/>
    <lineage>
        <taxon>Bacteria</taxon>
        <taxon>Pseudomonadati</taxon>
        <taxon>Pseudomonadota</taxon>
        <taxon>Alphaproteobacteria</taxon>
        <taxon>Hyphomicrobiales</taxon>
        <taxon>Nitrobacteraceae</taxon>
        <taxon>Bradyrhizobium</taxon>
    </lineage>
</organism>
<name>A0A1C3XU25_9BRAD</name>
<evidence type="ECO:0000313" key="1">
    <source>
        <dbReference type="EMBL" id="SCB55763.1"/>
    </source>
</evidence>
<dbReference type="AlphaFoldDB" id="A0A1C3XU25"/>
<dbReference type="EMBL" id="FMAI01000053">
    <property type="protein sequence ID" value="SCB55763.1"/>
    <property type="molecule type" value="Genomic_DNA"/>
</dbReference>
<dbReference type="RefSeq" id="WP_129591090.1">
    <property type="nucleotide sequence ID" value="NZ_FMAI01000053.1"/>
</dbReference>
<keyword evidence="2" id="KW-1185">Reference proteome</keyword>
<accession>A0A1C3XU25</accession>